<feature type="domain" description="Ig-like" evidence="7">
    <location>
        <begin position="583"/>
        <end position="656"/>
    </location>
</feature>
<name>A0A831QMU9_9FLAO</name>
<feature type="domain" description="Calx-beta" evidence="6">
    <location>
        <begin position="196"/>
        <end position="293"/>
    </location>
</feature>
<keyword evidence="2" id="KW-0677">Repeat</keyword>
<dbReference type="SUPFAM" id="SSF141072">
    <property type="entry name" value="CalX-like"/>
    <property type="match status" value="2"/>
</dbReference>
<dbReference type="InterPro" id="IPR044023">
    <property type="entry name" value="Ig_7"/>
</dbReference>
<dbReference type="Gene3D" id="2.60.40.2030">
    <property type="match status" value="2"/>
</dbReference>
<dbReference type="PANTHER" id="PTHR46682">
    <property type="entry name" value="ADHESION G-PROTEIN COUPLED RECEPTOR V1"/>
    <property type="match status" value="1"/>
</dbReference>
<dbReference type="InterPro" id="IPR003644">
    <property type="entry name" value="Calx_beta"/>
</dbReference>
<dbReference type="GO" id="GO:0016020">
    <property type="term" value="C:membrane"/>
    <property type="evidence" value="ECO:0007669"/>
    <property type="project" value="InterPro"/>
</dbReference>
<dbReference type="Pfam" id="PF01345">
    <property type="entry name" value="DUF11"/>
    <property type="match status" value="2"/>
</dbReference>
<dbReference type="GO" id="GO:0071277">
    <property type="term" value="P:cellular response to calcium ion"/>
    <property type="evidence" value="ECO:0007669"/>
    <property type="project" value="TreeGrafter"/>
</dbReference>
<proteinExistence type="predicted"/>
<dbReference type="InterPro" id="IPR026341">
    <property type="entry name" value="T9SS_type_B"/>
</dbReference>
<dbReference type="PANTHER" id="PTHR46682:SF1">
    <property type="entry name" value="ADHESION G-PROTEIN COUPLED RECEPTOR V1"/>
    <property type="match status" value="1"/>
</dbReference>
<dbReference type="InterPro" id="IPR047589">
    <property type="entry name" value="DUF11_rpt"/>
</dbReference>
<reference evidence="8" key="1">
    <citation type="journal article" date="2020" name="mSystems">
        <title>Genome- and Community-Level Interaction Insights into Carbon Utilization and Element Cycling Functions of Hydrothermarchaeota in Hydrothermal Sediment.</title>
        <authorList>
            <person name="Zhou Z."/>
            <person name="Liu Y."/>
            <person name="Xu W."/>
            <person name="Pan J."/>
            <person name="Luo Z.H."/>
            <person name="Li M."/>
        </authorList>
    </citation>
    <scope>NUCLEOTIDE SEQUENCE [LARGE SCALE GENOMIC DNA]</scope>
    <source>
        <strain evidence="8">HyVt-345</strain>
    </source>
</reference>
<dbReference type="NCBIfam" id="TIGR04131">
    <property type="entry name" value="Bac_Flav_CTERM"/>
    <property type="match status" value="1"/>
</dbReference>
<evidence type="ECO:0000259" key="7">
    <source>
        <dbReference type="Pfam" id="PF19081"/>
    </source>
</evidence>
<gene>
    <name evidence="8" type="ORF">ENH87_11485</name>
</gene>
<evidence type="ECO:0000256" key="3">
    <source>
        <dbReference type="ARBA" id="ARBA00022837"/>
    </source>
</evidence>
<feature type="domain" description="Calx-beta" evidence="6">
    <location>
        <begin position="81"/>
        <end position="168"/>
    </location>
</feature>
<evidence type="ECO:0000259" key="5">
    <source>
        <dbReference type="Pfam" id="PF01345"/>
    </source>
</evidence>
<dbReference type="GO" id="GO:0010855">
    <property type="term" value="F:adenylate cyclase inhibitor activity"/>
    <property type="evidence" value="ECO:0007669"/>
    <property type="project" value="TreeGrafter"/>
</dbReference>
<dbReference type="NCBIfam" id="TIGR01451">
    <property type="entry name" value="B_ant_repeat"/>
    <property type="match status" value="1"/>
</dbReference>
<feature type="domain" description="DUF11" evidence="5">
    <location>
        <begin position="1026"/>
        <end position="1139"/>
    </location>
</feature>
<organism evidence="8">
    <name type="scientific">Pricia antarctica</name>
    <dbReference type="NCBI Taxonomy" id="641691"/>
    <lineage>
        <taxon>Bacteria</taxon>
        <taxon>Pseudomonadati</taxon>
        <taxon>Bacteroidota</taxon>
        <taxon>Flavobacteriia</taxon>
        <taxon>Flavobacteriales</taxon>
        <taxon>Flavobacteriaceae</taxon>
        <taxon>Pricia</taxon>
    </lineage>
</organism>
<dbReference type="GO" id="GO:0005737">
    <property type="term" value="C:cytoplasm"/>
    <property type="evidence" value="ECO:0007669"/>
    <property type="project" value="TreeGrafter"/>
</dbReference>
<comment type="caution">
    <text evidence="8">The sequence shown here is derived from an EMBL/GenBank/DDBJ whole genome shotgun (WGS) entry which is preliminary data.</text>
</comment>
<evidence type="ECO:0000256" key="1">
    <source>
        <dbReference type="ARBA" id="ARBA00022729"/>
    </source>
</evidence>
<evidence type="ECO:0000313" key="8">
    <source>
        <dbReference type="EMBL" id="HEA21530.1"/>
    </source>
</evidence>
<keyword evidence="1" id="KW-0732">Signal</keyword>
<sequence length="1255" mass="132990">MLQFMKLKREHFIFFGKTIGICKGWLALAFFTVCFCVSAQNYSVTSGNTPDITIPDGIATATEAEGGNGSPGRFIVTRNTNSFGPVTVNYNVTGTANPRNSTFPNGDYVELSGQVTFADQDQDFAEIVVDVLPDNFVENNETVTVTLTSATIFTGAVDPTPATVTISDVTDVGLISLDLTEPPFIPNASEEGPTNGNFRIVLDKPNGTSAPVTVNYTLTGTAANGVDYTLDGAVAITFDPDESQVTRDLEIVPIDDTELEDLETVVLILNGTDNPLFSIGTPSTAEITITDNDCAAGDVAPVLNNNDTVFCDTVQVDLDTYYDGARPTGTALIWTTNNTDPLNQADWSDRTGLSPVNAPGSYYAFFWDEPNNCASPTAELILTQNTSPSAGTLVNASPTSACNNDTDEFGPNVVNLNTLITGQDGGGIWTSSPSVGPLPTNAPSVNFAGRTAGRYQFTYTTATAVAPCTEDSIVVIIDVTDCDPCVAGNTAPVLNTNVPRTFCDDITTTLDDYAPQAGPNGTVLRWATSSDNPTENFVPANRIADPLEGTYFGFYYDATNDCASPILTLSLVQNTTPEILSATGNSRCGTGTLQLTATANEDATIQWFSRATGGTVLQTGPSFTTPSIQQTTSYFVEGTANGCTSPRTEVIAEVFPQPSAGVPVNTSSCNSADFGVTVLDLDDTFSATADVGAWSFISGPTPITLGAENIVDFQGSANGTYVFSYTTSNAQAPCENETAEVSISVSSCDTDDDNDGLLGGLESQLDTDPNNPDTDGDGINDGVEVGDDTANPLDGDGDGIIDALDSNILDTDQDGVVDQLDPANENACIPDNSNGLCDTDQDGITDGQEEADGSNPLDACDPDITNGNCDPTPIDLEVLKEVDILNAIAGDAVVFTVTVNNLSARSVFGITIGDMLETGFIRNDNPIVASAGSYDAEAGVWTIPQLNATGSATLQIPVTVLEGGPYNNVAELLESFPLDDNPTNDRAEIILEIDLPEGIDLVLEKLGRIAEPNDSLSLSNGNRSLTAVNPLIGQEVIFTLRVTNESVQDTVSNIQVLDTIANVSQSGFEFLEAIADTGEYNPSTGIWLIPELARNGVAILEIRVAVPTMGTFQNTAVINRSSPADSEGNYDNNTSMVTVNVSERSEAEFGIIFNQFSPNNDGVNDNLKLNKRQTNEDGTLGDEVDVLYSIKIFNRYGSLVFEGSQLTDEVIWDGSRNGKEVPDGTYFYVLNLNVLEEIEGIDANSVKKGWIQIIR</sequence>
<feature type="region of interest" description="Disordered" evidence="4">
    <location>
        <begin position="746"/>
        <end position="782"/>
    </location>
</feature>
<dbReference type="Proteomes" id="UP000886191">
    <property type="component" value="Unassembled WGS sequence"/>
</dbReference>
<dbReference type="GO" id="GO:0004930">
    <property type="term" value="F:G protein-coupled receptor activity"/>
    <property type="evidence" value="ECO:0007669"/>
    <property type="project" value="InterPro"/>
</dbReference>
<accession>A0A831QMU9</accession>
<evidence type="ECO:0000256" key="4">
    <source>
        <dbReference type="SAM" id="MobiDB-lite"/>
    </source>
</evidence>
<dbReference type="Pfam" id="PF03160">
    <property type="entry name" value="Calx-beta"/>
    <property type="match status" value="2"/>
</dbReference>
<keyword evidence="3" id="KW-0106">Calcium</keyword>
<protein>
    <submittedName>
        <fullName evidence="8">DUF11 domain-containing protein</fullName>
    </submittedName>
</protein>
<dbReference type="EMBL" id="DRGL01000040">
    <property type="protein sequence ID" value="HEA21530.1"/>
    <property type="molecule type" value="Genomic_DNA"/>
</dbReference>
<evidence type="ECO:0000259" key="6">
    <source>
        <dbReference type="Pfam" id="PF03160"/>
    </source>
</evidence>
<dbReference type="InterPro" id="IPR038081">
    <property type="entry name" value="CalX-like_sf"/>
</dbReference>
<dbReference type="InterPro" id="IPR001434">
    <property type="entry name" value="OmcB-like_DUF11"/>
</dbReference>
<dbReference type="AlphaFoldDB" id="A0A831QMU9"/>
<evidence type="ECO:0000256" key="2">
    <source>
        <dbReference type="ARBA" id="ARBA00022737"/>
    </source>
</evidence>
<dbReference type="Pfam" id="PF19081">
    <property type="entry name" value="Ig_7"/>
    <property type="match status" value="1"/>
</dbReference>
<feature type="domain" description="DUF11" evidence="5">
    <location>
        <begin position="875"/>
        <end position="988"/>
    </location>
</feature>
<dbReference type="InterPro" id="IPR026919">
    <property type="entry name" value="ADGRV1"/>
</dbReference>
<dbReference type="GO" id="GO:0001965">
    <property type="term" value="F:G-protein alpha-subunit binding"/>
    <property type="evidence" value="ECO:0007669"/>
    <property type="project" value="TreeGrafter"/>
</dbReference>
<dbReference type="Pfam" id="PF13585">
    <property type="entry name" value="CHU_C"/>
    <property type="match status" value="1"/>
</dbReference>